<dbReference type="PANTHER" id="PTHR47691">
    <property type="entry name" value="REGULATOR-RELATED"/>
    <property type="match status" value="1"/>
</dbReference>
<dbReference type="Pfam" id="PF13401">
    <property type="entry name" value="AAA_22"/>
    <property type="match status" value="1"/>
</dbReference>
<dbReference type="RefSeq" id="WP_076162970.1">
    <property type="nucleotide sequence ID" value="NZ_JBEZVB010000040.1"/>
</dbReference>
<dbReference type="EMBL" id="MQUQ01000011">
    <property type="protein sequence ID" value="OLZ50114.1"/>
    <property type="molecule type" value="Genomic_DNA"/>
</dbReference>
<dbReference type="InterPro" id="IPR036390">
    <property type="entry name" value="WH_DNA-bd_sf"/>
</dbReference>
<dbReference type="Gene3D" id="3.40.50.300">
    <property type="entry name" value="P-loop containing nucleotide triphosphate hydrolases"/>
    <property type="match status" value="1"/>
</dbReference>
<evidence type="ECO:0000313" key="3">
    <source>
        <dbReference type="Proteomes" id="UP000187486"/>
    </source>
</evidence>
<feature type="domain" description="ORC1/DEAH AAA+ ATPase" evidence="1">
    <location>
        <begin position="3"/>
        <end position="95"/>
    </location>
</feature>
<organism evidence="2 3">
    <name type="scientific">Amycolatopsis coloradensis</name>
    <dbReference type="NCBI Taxonomy" id="76021"/>
    <lineage>
        <taxon>Bacteria</taxon>
        <taxon>Bacillati</taxon>
        <taxon>Actinomycetota</taxon>
        <taxon>Actinomycetes</taxon>
        <taxon>Pseudonocardiales</taxon>
        <taxon>Pseudonocardiaceae</taxon>
        <taxon>Amycolatopsis</taxon>
    </lineage>
</organism>
<evidence type="ECO:0000259" key="1">
    <source>
        <dbReference type="Pfam" id="PF13401"/>
    </source>
</evidence>
<dbReference type="SUPFAM" id="SSF46785">
    <property type="entry name" value="Winged helix' DNA-binding domain"/>
    <property type="match status" value="1"/>
</dbReference>
<sequence>MSLVLVSGPPGVGKSATALAAATAAAENFPCGQLFLDLRGSGEAPLDAAEALTELLAALGVRHSAAADGVDSCQSLYRSLLAERPTLIVLDDAAAAGQVEPLVPGTGASLVIVTSRRRLAGLETDLTLELGPLSMDDALAMITSAVGKDIVDQDPAAVRSIVRSCGLLPSAIRIAAARIAARPVHPTRVLAERLRDPDSLLDELEVDGLSLRAGLMPSYRALDRDGQRVFAALGGFDPVHISADEVARRLGMSTPVADRRLEALVSEGLVEPVVDAQGRPGYGMSTVLHAFARECRAEHDTVERN</sequence>
<gene>
    <name evidence="2" type="ORF">BS329_21090</name>
</gene>
<dbReference type="InterPro" id="IPR027417">
    <property type="entry name" value="P-loop_NTPase"/>
</dbReference>
<protein>
    <recommendedName>
        <fullName evidence="1">ORC1/DEAH AAA+ ATPase domain-containing protein</fullName>
    </recommendedName>
</protein>
<dbReference type="PANTHER" id="PTHR47691:SF3">
    <property type="entry name" value="HTH-TYPE TRANSCRIPTIONAL REGULATOR RV0890C-RELATED"/>
    <property type="match status" value="1"/>
</dbReference>
<dbReference type="InterPro" id="IPR019885">
    <property type="entry name" value="Tscrpt_reg_HTH_AsnC-type_CS"/>
</dbReference>
<dbReference type="PRINTS" id="PR00364">
    <property type="entry name" value="DISEASERSIST"/>
</dbReference>
<dbReference type="InterPro" id="IPR049945">
    <property type="entry name" value="AAA_22"/>
</dbReference>
<reference evidence="2 3" key="1">
    <citation type="submission" date="2016-01" db="EMBL/GenBank/DDBJ databases">
        <title>Amycolatopsis coloradensis genome sequencing and assembly.</title>
        <authorList>
            <person name="Mayilraj S."/>
        </authorList>
    </citation>
    <scope>NUCLEOTIDE SEQUENCE [LARGE SCALE GENOMIC DNA]</scope>
    <source>
        <strain evidence="2 3">DSM 44225</strain>
    </source>
</reference>
<proteinExistence type="predicted"/>
<dbReference type="PROSITE" id="PS00519">
    <property type="entry name" value="HTH_ASNC_1"/>
    <property type="match status" value="1"/>
</dbReference>
<dbReference type="Proteomes" id="UP000187486">
    <property type="component" value="Unassembled WGS sequence"/>
</dbReference>
<dbReference type="OrthoDB" id="3688891at2"/>
<name>A0A1R0KR51_9PSEU</name>
<keyword evidence="3" id="KW-1185">Reference proteome</keyword>
<dbReference type="STRING" id="76021.BS329_21090"/>
<evidence type="ECO:0000313" key="2">
    <source>
        <dbReference type="EMBL" id="OLZ50114.1"/>
    </source>
</evidence>
<dbReference type="GO" id="GO:0016887">
    <property type="term" value="F:ATP hydrolysis activity"/>
    <property type="evidence" value="ECO:0007669"/>
    <property type="project" value="InterPro"/>
</dbReference>
<accession>A0A1R0KR51</accession>
<comment type="caution">
    <text evidence="2">The sequence shown here is derived from an EMBL/GenBank/DDBJ whole genome shotgun (WGS) entry which is preliminary data.</text>
</comment>
<dbReference type="AlphaFoldDB" id="A0A1R0KR51"/>
<dbReference type="SUPFAM" id="SSF52540">
    <property type="entry name" value="P-loop containing nucleoside triphosphate hydrolases"/>
    <property type="match status" value="1"/>
</dbReference>